<dbReference type="InterPro" id="IPR036047">
    <property type="entry name" value="F-box-like_dom_sf"/>
</dbReference>
<organism evidence="2 3">
    <name type="scientific">Laccaria amethystina LaAM-08-1</name>
    <dbReference type="NCBI Taxonomy" id="1095629"/>
    <lineage>
        <taxon>Eukaryota</taxon>
        <taxon>Fungi</taxon>
        <taxon>Dikarya</taxon>
        <taxon>Basidiomycota</taxon>
        <taxon>Agaricomycotina</taxon>
        <taxon>Agaricomycetes</taxon>
        <taxon>Agaricomycetidae</taxon>
        <taxon>Agaricales</taxon>
        <taxon>Agaricineae</taxon>
        <taxon>Hydnangiaceae</taxon>
        <taxon>Laccaria</taxon>
    </lineage>
</organism>
<dbReference type="AlphaFoldDB" id="A0A0C9XD46"/>
<dbReference type="CDD" id="cd09917">
    <property type="entry name" value="F-box_SF"/>
    <property type="match status" value="1"/>
</dbReference>
<dbReference type="HOGENOM" id="CLU_027357_0_0_1"/>
<dbReference type="InterPro" id="IPR001810">
    <property type="entry name" value="F-box_dom"/>
</dbReference>
<sequence>MAPSSLATLTDLPHELLSRIIDPLDAELIYTLARTCKTLHFLALPVFLRRNGIYITPEQPALVRISNSSREGLGALQAALFAGNFRCIQCYCIEKVDRLFYDIHALQGLLARLPSIHSFTLGYYPPTRDTIESAIRNAKLDMQRWSTEFSALMDAVLQKSCQSFYVFGGEKLFADSHAPTPWKILPQKALSIFSKTHNQPEHIRLLTNFECPSIYINSSMFLHPHLLHWTQSTLKTKARALKNLGFNAVVGSSTWHQLLPTLVLPSLSNFTLSSDRRVKGKGVALKDVEVFLRSNPSIRLLSLTGIIIPKPTPRLLKPILPDLHTLDAPPEFIAWLFSCKVTHLRNLTDVTIKSVSGEFDYQRLDQAVKAVALFSQTGALRLSLNLVSKTELYEWMLQHVSNSMSPSGSIIESLTMVTDLNIQTRYWMRLDDMDEPIMQLLPPLFSHLEKINFGEQPCSPRENDLKGCKDLLKEILLLCPRLTTVSVNSNVIDLVYLNV</sequence>
<reference evidence="3" key="2">
    <citation type="submission" date="2015-01" db="EMBL/GenBank/DDBJ databases">
        <title>Evolutionary Origins and Diversification of the Mycorrhizal Mutualists.</title>
        <authorList>
            <consortium name="DOE Joint Genome Institute"/>
            <consortium name="Mycorrhizal Genomics Consortium"/>
            <person name="Kohler A."/>
            <person name="Kuo A."/>
            <person name="Nagy L.G."/>
            <person name="Floudas D."/>
            <person name="Copeland A."/>
            <person name="Barry K.W."/>
            <person name="Cichocki N."/>
            <person name="Veneault-Fourrey C."/>
            <person name="LaButti K."/>
            <person name="Lindquist E.A."/>
            <person name="Lipzen A."/>
            <person name="Lundell T."/>
            <person name="Morin E."/>
            <person name="Murat C."/>
            <person name="Riley R."/>
            <person name="Ohm R."/>
            <person name="Sun H."/>
            <person name="Tunlid A."/>
            <person name="Henrissat B."/>
            <person name="Grigoriev I.V."/>
            <person name="Hibbett D.S."/>
            <person name="Martin F."/>
        </authorList>
    </citation>
    <scope>NUCLEOTIDE SEQUENCE [LARGE SCALE GENOMIC DNA]</scope>
    <source>
        <strain evidence="3">LaAM-08-1</strain>
    </source>
</reference>
<name>A0A0C9XD46_9AGAR</name>
<evidence type="ECO:0000313" key="2">
    <source>
        <dbReference type="EMBL" id="KIJ99443.1"/>
    </source>
</evidence>
<evidence type="ECO:0000313" key="3">
    <source>
        <dbReference type="Proteomes" id="UP000054477"/>
    </source>
</evidence>
<accession>A0A0C9XD46</accession>
<protein>
    <recommendedName>
        <fullName evidence="1">F-box domain-containing protein</fullName>
    </recommendedName>
</protein>
<dbReference type="Proteomes" id="UP000054477">
    <property type="component" value="Unassembled WGS sequence"/>
</dbReference>
<reference evidence="2 3" key="1">
    <citation type="submission" date="2014-04" db="EMBL/GenBank/DDBJ databases">
        <authorList>
            <consortium name="DOE Joint Genome Institute"/>
            <person name="Kuo A."/>
            <person name="Kohler A."/>
            <person name="Nagy L.G."/>
            <person name="Floudas D."/>
            <person name="Copeland A."/>
            <person name="Barry K.W."/>
            <person name="Cichocki N."/>
            <person name="Veneault-Fourrey C."/>
            <person name="LaButti K."/>
            <person name="Lindquist E.A."/>
            <person name="Lipzen A."/>
            <person name="Lundell T."/>
            <person name="Morin E."/>
            <person name="Murat C."/>
            <person name="Sun H."/>
            <person name="Tunlid A."/>
            <person name="Henrissat B."/>
            <person name="Grigoriev I.V."/>
            <person name="Hibbett D.S."/>
            <person name="Martin F."/>
            <person name="Nordberg H.P."/>
            <person name="Cantor M.N."/>
            <person name="Hua S.X."/>
        </authorList>
    </citation>
    <scope>NUCLEOTIDE SEQUENCE [LARGE SCALE GENOMIC DNA]</scope>
    <source>
        <strain evidence="2 3">LaAM-08-1</strain>
    </source>
</reference>
<dbReference type="EMBL" id="KN838647">
    <property type="protein sequence ID" value="KIJ99443.1"/>
    <property type="molecule type" value="Genomic_DNA"/>
</dbReference>
<gene>
    <name evidence="2" type="ORF">K443DRAFT_102231</name>
</gene>
<feature type="domain" description="F-box" evidence="1">
    <location>
        <begin position="6"/>
        <end position="50"/>
    </location>
</feature>
<dbReference type="PROSITE" id="PS50181">
    <property type="entry name" value="FBOX"/>
    <property type="match status" value="1"/>
</dbReference>
<keyword evidence="3" id="KW-1185">Reference proteome</keyword>
<evidence type="ECO:0000259" key="1">
    <source>
        <dbReference type="PROSITE" id="PS50181"/>
    </source>
</evidence>
<proteinExistence type="predicted"/>
<dbReference type="OrthoDB" id="3037258at2759"/>
<dbReference type="SUPFAM" id="SSF81383">
    <property type="entry name" value="F-box domain"/>
    <property type="match status" value="1"/>
</dbReference>